<evidence type="ECO:0000256" key="10">
    <source>
        <dbReference type="ARBA" id="ARBA00041614"/>
    </source>
</evidence>
<dbReference type="InterPro" id="IPR050887">
    <property type="entry name" value="Beta-mannosidase_GH2"/>
</dbReference>
<dbReference type="Gene3D" id="2.60.120.260">
    <property type="entry name" value="Galactose-binding domain-like"/>
    <property type="match status" value="1"/>
</dbReference>
<dbReference type="SUPFAM" id="SSF49303">
    <property type="entry name" value="beta-Galactosidase/glucuronidase domain"/>
    <property type="match status" value="2"/>
</dbReference>
<name>A0A0C3GRH1_OIDMZ</name>
<dbReference type="InterPro" id="IPR036156">
    <property type="entry name" value="Beta-gal/glucu_dom_sf"/>
</dbReference>
<dbReference type="EC" id="3.2.1.25" evidence="3"/>
<dbReference type="AlphaFoldDB" id="A0A0C3GRH1"/>
<organism evidence="14 15">
    <name type="scientific">Oidiodendron maius (strain Zn)</name>
    <dbReference type="NCBI Taxonomy" id="913774"/>
    <lineage>
        <taxon>Eukaryota</taxon>
        <taxon>Fungi</taxon>
        <taxon>Dikarya</taxon>
        <taxon>Ascomycota</taxon>
        <taxon>Pezizomycotina</taxon>
        <taxon>Leotiomycetes</taxon>
        <taxon>Leotiomycetes incertae sedis</taxon>
        <taxon>Myxotrichaceae</taxon>
        <taxon>Oidiodendron</taxon>
    </lineage>
</organism>
<dbReference type="GO" id="GO:0000272">
    <property type="term" value="P:polysaccharide catabolic process"/>
    <property type="evidence" value="ECO:0007669"/>
    <property type="project" value="UniProtKB-KW"/>
</dbReference>
<dbReference type="STRING" id="913774.A0A0C3GRH1"/>
<dbReference type="InterPro" id="IPR006102">
    <property type="entry name" value="Ig-like_GH2"/>
</dbReference>
<dbReference type="PANTHER" id="PTHR43730">
    <property type="entry name" value="BETA-MANNOSIDASE"/>
    <property type="match status" value="1"/>
</dbReference>
<evidence type="ECO:0000259" key="12">
    <source>
        <dbReference type="Pfam" id="PF17786"/>
    </source>
</evidence>
<dbReference type="InterPro" id="IPR013783">
    <property type="entry name" value="Ig-like_fold"/>
</dbReference>
<dbReference type="InParanoid" id="A0A0C3GRH1"/>
<gene>
    <name evidence="14" type="ORF">OIDMADRAFT_61221</name>
</gene>
<evidence type="ECO:0000313" key="15">
    <source>
        <dbReference type="Proteomes" id="UP000054321"/>
    </source>
</evidence>
<dbReference type="InterPro" id="IPR017853">
    <property type="entry name" value="GH"/>
</dbReference>
<dbReference type="InterPro" id="IPR041447">
    <property type="entry name" value="Mannosidase_ig"/>
</dbReference>
<dbReference type="PANTHER" id="PTHR43730:SF1">
    <property type="entry name" value="BETA-MANNOSIDASE"/>
    <property type="match status" value="1"/>
</dbReference>
<dbReference type="HOGENOM" id="CLU_005015_1_1_1"/>
<keyword evidence="4 14" id="KW-0378">Hydrolase</keyword>
<evidence type="ECO:0000256" key="1">
    <source>
        <dbReference type="ARBA" id="ARBA00000829"/>
    </source>
</evidence>
<evidence type="ECO:0000256" key="8">
    <source>
        <dbReference type="ARBA" id="ARBA00038429"/>
    </source>
</evidence>
<dbReference type="FunFam" id="3.20.20.80:FF:000050">
    <property type="entry name" value="Beta-mannosidase B"/>
    <property type="match status" value="1"/>
</dbReference>
<evidence type="ECO:0000259" key="13">
    <source>
        <dbReference type="Pfam" id="PF22666"/>
    </source>
</evidence>
<feature type="domain" description="Beta-mannosidase-like galactose-binding" evidence="13">
    <location>
        <begin position="14"/>
        <end position="198"/>
    </location>
</feature>
<dbReference type="Pfam" id="PF00703">
    <property type="entry name" value="Glyco_hydro_2"/>
    <property type="match status" value="1"/>
</dbReference>
<dbReference type="GO" id="GO:0004567">
    <property type="term" value="F:beta-mannosidase activity"/>
    <property type="evidence" value="ECO:0007669"/>
    <property type="project" value="UniProtKB-EC"/>
</dbReference>
<protein>
    <recommendedName>
        <fullName evidence="9">Beta-mannosidase B</fullName>
        <ecNumber evidence="3">3.2.1.25</ecNumber>
    </recommendedName>
    <alternativeName>
        <fullName evidence="10">Mannanase B</fullName>
    </alternativeName>
</protein>
<dbReference type="Pfam" id="PF22666">
    <property type="entry name" value="Glyco_hydro_2_N2"/>
    <property type="match status" value="1"/>
</dbReference>
<keyword evidence="15" id="KW-1185">Reference proteome</keyword>
<dbReference type="InterPro" id="IPR008979">
    <property type="entry name" value="Galactose-bd-like_sf"/>
</dbReference>
<dbReference type="GO" id="GO:0006516">
    <property type="term" value="P:glycoprotein catabolic process"/>
    <property type="evidence" value="ECO:0007669"/>
    <property type="project" value="TreeGrafter"/>
</dbReference>
<dbReference type="SUPFAM" id="SSF49785">
    <property type="entry name" value="Galactose-binding domain-like"/>
    <property type="match status" value="1"/>
</dbReference>
<evidence type="ECO:0000256" key="5">
    <source>
        <dbReference type="ARBA" id="ARBA00023277"/>
    </source>
</evidence>
<keyword evidence="7" id="KW-0624">Polysaccharide degradation</keyword>
<dbReference type="OrthoDB" id="3583261at2759"/>
<evidence type="ECO:0000256" key="4">
    <source>
        <dbReference type="ARBA" id="ARBA00022801"/>
    </source>
</evidence>
<feature type="domain" description="Glycoside hydrolase family 2 immunoglobulin-like beta-sandwich" evidence="11">
    <location>
        <begin position="207"/>
        <end position="313"/>
    </location>
</feature>
<dbReference type="Proteomes" id="UP000054321">
    <property type="component" value="Unassembled WGS sequence"/>
</dbReference>
<evidence type="ECO:0000313" key="14">
    <source>
        <dbReference type="EMBL" id="KIM93954.1"/>
    </source>
</evidence>
<dbReference type="SUPFAM" id="SSF51445">
    <property type="entry name" value="(Trans)glycosidases"/>
    <property type="match status" value="1"/>
</dbReference>
<sequence>MAMPKEKLSLNEGWKYTASDDSETANLENWHNAQPLPTSIHLDLLANGSIPDPFLAKNEQLVQWAGKKTWIYEKQFTVPSQLLRNLNRMVVLVFEGLDTFTTVTLNGKTILETDNMFLSHRIDITEQVRSTQMTENETHTLRIIFHNAEQKAVEEMEKHPEQSWFSFHFGNKRLAARKAQYHFGWDWGPVLTDCGPWKQIYLEIYQTRLTDISVRTHLDSAHREAIVDVSFQVEGSADYARIRIERDGLNVESRVVSLTDERTTTAIRIRDPKLWWPWTLGDPNLYTAKVTLFNSSESSEEELDSLQKRFGIRKIELVQQPLRDQEGSSFFFRVNDVPIFAAGSCWVPLDSFVSRATPEKYRRWIQLAKDTNQVMIRIWGGGIYEHDALFDACDDLGVLVWHDFMFACGIYPAYSSFEDSVMAEVRQNVMRLRHHPSIAVWCGNNEDYAIAYLAQIHVGKADYDRAEMDPDKIKQSGFPARLFYEVRLPEVCKELIPDTPYWPGSPFGGSFCNAPTEGDVHQWQVWHLDKFPYQDYPKLGGRMVTEFGLQSIPHWKTVKQYYPADHVFSLDAPGDYTADEYMVWHNKGEGGPENIVKYGVDNIPFDANSLRGYIYCSQLVQSEGLSTAFRGWRRLWQGPGREYCAGALVWQLNDCWPVSSWSIADSDLRPKLSYWTVKRENQPITAGLARIVSGDSLELEGWACNMTLRHVSITYEIQAWHVETGEKVWTHTVSEKIQLDPNRSTELGRTQLNSKLGGEAHYKWNELAFSIHLFSAPESSVSNPAAERDRIARYVNFHEPLKEVPFASEKGKIMVKLTEGEVGSIVRLSVSVPMKGIYLDFEDEDTVEWDDNGLDLVPGEVLKVSVTGVKYGGGKKLRVYWLGETSWQSQILDV</sequence>
<evidence type="ECO:0000256" key="7">
    <source>
        <dbReference type="ARBA" id="ARBA00023326"/>
    </source>
</evidence>
<feature type="domain" description="Mannosidase Ig/CBM-like" evidence="12">
    <location>
        <begin position="699"/>
        <end position="802"/>
    </location>
</feature>
<dbReference type="Pfam" id="PF17786">
    <property type="entry name" value="Mannosidase_ig"/>
    <property type="match status" value="1"/>
</dbReference>
<keyword evidence="6" id="KW-0326">Glycosidase</keyword>
<proteinExistence type="inferred from homology"/>
<comment type="pathway">
    <text evidence="2">Glycan metabolism; N-glycan degradation.</text>
</comment>
<evidence type="ECO:0000256" key="9">
    <source>
        <dbReference type="ARBA" id="ARBA00041069"/>
    </source>
</evidence>
<comment type="catalytic activity">
    <reaction evidence="1">
        <text>Hydrolysis of terminal, non-reducing beta-D-mannose residues in beta-D-mannosides.</text>
        <dbReference type="EC" id="3.2.1.25"/>
    </reaction>
</comment>
<dbReference type="Gene3D" id="3.20.20.80">
    <property type="entry name" value="Glycosidases"/>
    <property type="match status" value="1"/>
</dbReference>
<evidence type="ECO:0000256" key="6">
    <source>
        <dbReference type="ARBA" id="ARBA00023295"/>
    </source>
</evidence>
<dbReference type="Gene3D" id="2.60.40.10">
    <property type="entry name" value="Immunoglobulins"/>
    <property type="match status" value="2"/>
</dbReference>
<reference evidence="15" key="2">
    <citation type="submission" date="2015-01" db="EMBL/GenBank/DDBJ databases">
        <title>Evolutionary Origins and Diversification of the Mycorrhizal Mutualists.</title>
        <authorList>
            <consortium name="DOE Joint Genome Institute"/>
            <consortium name="Mycorrhizal Genomics Consortium"/>
            <person name="Kohler A."/>
            <person name="Kuo A."/>
            <person name="Nagy L.G."/>
            <person name="Floudas D."/>
            <person name="Copeland A."/>
            <person name="Barry K.W."/>
            <person name="Cichocki N."/>
            <person name="Veneault-Fourrey C."/>
            <person name="LaButti K."/>
            <person name="Lindquist E.A."/>
            <person name="Lipzen A."/>
            <person name="Lundell T."/>
            <person name="Morin E."/>
            <person name="Murat C."/>
            <person name="Riley R."/>
            <person name="Ohm R."/>
            <person name="Sun H."/>
            <person name="Tunlid A."/>
            <person name="Henrissat B."/>
            <person name="Grigoriev I.V."/>
            <person name="Hibbett D.S."/>
            <person name="Martin F."/>
        </authorList>
    </citation>
    <scope>NUCLEOTIDE SEQUENCE [LARGE SCALE GENOMIC DNA]</scope>
    <source>
        <strain evidence="15">Zn</strain>
    </source>
</reference>
<dbReference type="InterPro" id="IPR054593">
    <property type="entry name" value="Beta-mannosidase-like_N2"/>
</dbReference>
<comment type="similarity">
    <text evidence="8">Belongs to the glycosyl hydrolase 2 family. Beta-mannosidase B subfamily.</text>
</comment>
<evidence type="ECO:0000259" key="11">
    <source>
        <dbReference type="Pfam" id="PF00703"/>
    </source>
</evidence>
<keyword evidence="5" id="KW-0119">Carbohydrate metabolism</keyword>
<reference evidence="14 15" key="1">
    <citation type="submission" date="2014-04" db="EMBL/GenBank/DDBJ databases">
        <authorList>
            <consortium name="DOE Joint Genome Institute"/>
            <person name="Kuo A."/>
            <person name="Martino E."/>
            <person name="Perotto S."/>
            <person name="Kohler A."/>
            <person name="Nagy L.G."/>
            <person name="Floudas D."/>
            <person name="Copeland A."/>
            <person name="Barry K.W."/>
            <person name="Cichocki N."/>
            <person name="Veneault-Fourrey C."/>
            <person name="LaButti K."/>
            <person name="Lindquist E.A."/>
            <person name="Lipzen A."/>
            <person name="Lundell T."/>
            <person name="Morin E."/>
            <person name="Murat C."/>
            <person name="Sun H."/>
            <person name="Tunlid A."/>
            <person name="Henrissat B."/>
            <person name="Grigoriev I.V."/>
            <person name="Hibbett D.S."/>
            <person name="Martin F."/>
            <person name="Nordberg H.P."/>
            <person name="Cantor M.N."/>
            <person name="Hua S.X."/>
        </authorList>
    </citation>
    <scope>NUCLEOTIDE SEQUENCE [LARGE SCALE GENOMIC DNA]</scope>
    <source>
        <strain evidence="14 15">Zn</strain>
    </source>
</reference>
<accession>A0A0C3GRH1</accession>
<dbReference type="EMBL" id="KN832892">
    <property type="protein sequence ID" value="KIM93954.1"/>
    <property type="molecule type" value="Genomic_DNA"/>
</dbReference>
<evidence type="ECO:0000256" key="2">
    <source>
        <dbReference type="ARBA" id="ARBA00004740"/>
    </source>
</evidence>
<evidence type="ECO:0000256" key="3">
    <source>
        <dbReference type="ARBA" id="ARBA00012754"/>
    </source>
</evidence>